<feature type="compositionally biased region" description="Low complexity" evidence="9">
    <location>
        <begin position="198"/>
        <end position="216"/>
    </location>
</feature>
<feature type="compositionally biased region" description="Polar residues" evidence="9">
    <location>
        <begin position="251"/>
        <end position="266"/>
    </location>
</feature>
<keyword evidence="5 7" id="KW-0653">Protein transport</keyword>
<evidence type="ECO:0000256" key="4">
    <source>
        <dbReference type="ARBA" id="ARBA00022753"/>
    </source>
</evidence>
<keyword evidence="6 8" id="KW-0175">Coiled coil</keyword>
<evidence type="ECO:0000256" key="9">
    <source>
        <dbReference type="SAM" id="MobiDB-lite"/>
    </source>
</evidence>
<evidence type="ECO:0000256" key="1">
    <source>
        <dbReference type="ARBA" id="ARBA00004177"/>
    </source>
</evidence>
<evidence type="ECO:0008006" key="14">
    <source>
        <dbReference type="Google" id="ProtNLM"/>
    </source>
</evidence>
<evidence type="ECO:0000259" key="10">
    <source>
        <dbReference type="PROSITE" id="PS51312"/>
    </source>
</evidence>
<dbReference type="AlphaFoldDB" id="A0A517LK17"/>
<evidence type="ECO:0000313" key="13">
    <source>
        <dbReference type="Proteomes" id="UP000316270"/>
    </source>
</evidence>
<dbReference type="Gene3D" id="6.10.140.820">
    <property type="match status" value="1"/>
</dbReference>
<dbReference type="GO" id="GO:0006886">
    <property type="term" value="P:intracellular protein transport"/>
    <property type="evidence" value="ECO:0007669"/>
    <property type="project" value="UniProtKB-ARBA"/>
</dbReference>
<dbReference type="InterPro" id="IPR052070">
    <property type="entry name" value="ESCRT-I_UEV_domain"/>
</dbReference>
<dbReference type="InterPro" id="IPR008883">
    <property type="entry name" value="UEV_N"/>
</dbReference>
<dbReference type="OrthoDB" id="306304at2759"/>
<comment type="similarity">
    <text evidence="2">Belongs to the ubiquitin-conjugating enzyme family. UEV subfamily.</text>
</comment>
<evidence type="ECO:0000259" key="11">
    <source>
        <dbReference type="PROSITE" id="PS51322"/>
    </source>
</evidence>
<proteinExistence type="inferred from homology"/>
<feature type="domain" description="UEV" evidence="11">
    <location>
        <begin position="4"/>
        <end position="149"/>
    </location>
</feature>
<protein>
    <recommendedName>
        <fullName evidence="14">UEV domain-containing protein</fullName>
    </recommendedName>
</protein>
<dbReference type="GO" id="GO:0000813">
    <property type="term" value="C:ESCRT I complex"/>
    <property type="evidence" value="ECO:0007669"/>
    <property type="project" value="TreeGrafter"/>
</dbReference>
<dbReference type="GO" id="GO:0072666">
    <property type="term" value="P:establishment of protein localization to vacuole"/>
    <property type="evidence" value="ECO:0007669"/>
    <property type="project" value="UniProtKB-ARBA"/>
</dbReference>
<gene>
    <name evidence="12" type="ORF">FKW77_004464</name>
</gene>
<evidence type="ECO:0000256" key="2">
    <source>
        <dbReference type="ARBA" id="ARBA00009594"/>
    </source>
</evidence>
<evidence type="ECO:0000256" key="7">
    <source>
        <dbReference type="PROSITE-ProRule" id="PRU00644"/>
    </source>
</evidence>
<keyword evidence="13" id="KW-1185">Reference proteome</keyword>
<feature type="compositionally biased region" description="Low complexity" evidence="9">
    <location>
        <begin position="234"/>
        <end position="245"/>
    </location>
</feature>
<dbReference type="PANTHER" id="PTHR23306">
    <property type="entry name" value="TUMOR SUSCEPTIBILITY GENE 101 PROTEIN-RELATED"/>
    <property type="match status" value="1"/>
</dbReference>
<dbReference type="STRING" id="50376.A0A517LK17"/>
<dbReference type="InterPro" id="IPR017916">
    <property type="entry name" value="SB_dom"/>
</dbReference>
<evidence type="ECO:0000256" key="6">
    <source>
        <dbReference type="ARBA" id="ARBA00023054"/>
    </source>
</evidence>
<dbReference type="Gene3D" id="3.10.110.10">
    <property type="entry name" value="Ubiquitin Conjugating Enzyme"/>
    <property type="match status" value="1"/>
</dbReference>
<feature type="domain" description="SB" evidence="10">
    <location>
        <begin position="470"/>
        <end position="538"/>
    </location>
</feature>
<dbReference type="SUPFAM" id="SSF140111">
    <property type="entry name" value="Endosomal sorting complex assembly domain"/>
    <property type="match status" value="1"/>
</dbReference>
<dbReference type="PANTHER" id="PTHR23306:SF3">
    <property type="entry name" value="TUMOR SUPPRESSOR PROTEIN 101"/>
    <property type="match status" value="1"/>
</dbReference>
<keyword evidence="3 7" id="KW-0813">Transport</keyword>
<evidence type="ECO:0000313" key="12">
    <source>
        <dbReference type="EMBL" id="QDS75995.1"/>
    </source>
</evidence>
<accession>A0A517LK17</accession>
<feature type="compositionally biased region" description="Low complexity" evidence="9">
    <location>
        <begin position="174"/>
        <end position="183"/>
    </location>
</feature>
<dbReference type="GO" id="GO:0043130">
    <property type="term" value="F:ubiquitin binding"/>
    <property type="evidence" value="ECO:0007669"/>
    <property type="project" value="TreeGrafter"/>
</dbReference>
<keyword evidence="4" id="KW-0967">Endosome</keyword>
<dbReference type="Proteomes" id="UP000316270">
    <property type="component" value="Chromosome 14"/>
</dbReference>
<reference evidence="12 13" key="1">
    <citation type="submission" date="2019-07" db="EMBL/GenBank/DDBJ databases">
        <title>Finished genome of Venturia effusa.</title>
        <authorList>
            <person name="Young C.A."/>
            <person name="Cox M.P."/>
            <person name="Ganley A.R.D."/>
            <person name="David W.J."/>
        </authorList>
    </citation>
    <scope>NUCLEOTIDE SEQUENCE [LARGE SCALE GENOMIC DNA]</scope>
    <source>
        <strain evidence="13">albino</strain>
    </source>
</reference>
<dbReference type="Pfam" id="PF09454">
    <property type="entry name" value="Vps23_core"/>
    <property type="match status" value="1"/>
</dbReference>
<name>A0A517LK17_9PEZI</name>
<feature type="coiled-coil region" evidence="8">
    <location>
        <begin position="409"/>
        <end position="446"/>
    </location>
</feature>
<evidence type="ECO:0000256" key="5">
    <source>
        <dbReference type="ARBA" id="ARBA00022927"/>
    </source>
</evidence>
<feature type="compositionally biased region" description="Pro residues" evidence="9">
    <location>
        <begin position="157"/>
        <end position="168"/>
    </location>
</feature>
<dbReference type="PROSITE" id="PS51322">
    <property type="entry name" value="UEV"/>
    <property type="match status" value="1"/>
</dbReference>
<dbReference type="CDD" id="cd11685">
    <property type="entry name" value="UEV_TSG101-like"/>
    <property type="match status" value="1"/>
</dbReference>
<dbReference type="SUPFAM" id="SSF54495">
    <property type="entry name" value="UBC-like"/>
    <property type="match status" value="1"/>
</dbReference>
<dbReference type="GO" id="GO:0043162">
    <property type="term" value="P:ubiquitin-dependent protein catabolic process via the multivesicular body sorting pathway"/>
    <property type="evidence" value="ECO:0007669"/>
    <property type="project" value="UniProtKB-ARBA"/>
</dbReference>
<dbReference type="PROSITE" id="PS51312">
    <property type="entry name" value="SB"/>
    <property type="match status" value="1"/>
</dbReference>
<organism evidence="12 13">
    <name type="scientific">Venturia effusa</name>
    <dbReference type="NCBI Taxonomy" id="50376"/>
    <lineage>
        <taxon>Eukaryota</taxon>
        <taxon>Fungi</taxon>
        <taxon>Dikarya</taxon>
        <taxon>Ascomycota</taxon>
        <taxon>Pezizomycotina</taxon>
        <taxon>Dothideomycetes</taxon>
        <taxon>Pleosporomycetidae</taxon>
        <taxon>Venturiales</taxon>
        <taxon>Venturiaceae</taxon>
        <taxon>Venturia</taxon>
    </lineage>
</organism>
<dbReference type="InterPro" id="IPR016135">
    <property type="entry name" value="UBQ-conjugating_enzyme/RWD"/>
</dbReference>
<evidence type="ECO:0000256" key="8">
    <source>
        <dbReference type="SAM" id="Coils"/>
    </source>
</evidence>
<sequence length="540" mass="59804">MSTAVLNWLHSVLISEYQDVQRTYSDVAEALSHYPSLSPRTEVYTYENGASALLLQIHGTIPVQFRGTTYRFPISLWIPHAYPKESPMAYVTPAQDMLVRPGQHVSSDGRVYHPYLAQWATYWDKSSVFDFLAVLRGVFAKEPPVISKQQVHQQPTQPVPPPPLPPPPEEWRRSQQPQPQQLGLRGGEDSGPPPVPPKSVGGERSSTVPSSTRQSSGHNGLPLPPLPPVSTPKQQYAPQYQNQWQDGRVSMQYQAQQSNPQRQGSLDNRPAPYTPQQRLPPHVRVQQQPHGLESPVSPITPDPPIPSWQQQQHTEARSYHQVQAQPPNYAQPGPPPQRKPQPAVDLLTSPLDVTLPSQNGTAEPLPVPPVPPNPQKDALLHALSQALVSQTNQIVASNTNAAASLEAQQSALRGAHATLQAELEQLEQLDRALESNERVLRGAMQEAEQVMRDAQGRRRPEVDEVLVCPTVVGGQLYTLVAEEKACEEARLALGRGLDKGRVGLEVFVKQTRTLAREEFLKKALIRKVGKGMGLDDNSWR</sequence>
<evidence type="ECO:0000256" key="3">
    <source>
        <dbReference type="ARBA" id="ARBA00022448"/>
    </source>
</evidence>
<dbReference type="EMBL" id="CP042198">
    <property type="protein sequence ID" value="QDS75995.1"/>
    <property type="molecule type" value="Genomic_DNA"/>
</dbReference>
<dbReference type="Pfam" id="PF05743">
    <property type="entry name" value="UEV"/>
    <property type="match status" value="1"/>
</dbReference>
<feature type="region of interest" description="Disordered" evidence="9">
    <location>
        <begin position="146"/>
        <end position="372"/>
    </location>
</feature>
<comment type="subcellular location">
    <subcellularLocation>
        <location evidence="1">Endosome</location>
    </subcellularLocation>
</comment>
<dbReference type="InterPro" id="IPR037202">
    <property type="entry name" value="ESCRT_assembly_dom"/>
</dbReference>